<comment type="catalytic activity">
    <reaction evidence="9">
        <text>L-seryl-[protein] + ATP = O-phospho-L-seryl-[protein] + ADP + H(+)</text>
        <dbReference type="Rhea" id="RHEA:17989"/>
        <dbReference type="Rhea" id="RHEA-COMP:9863"/>
        <dbReference type="Rhea" id="RHEA-COMP:11604"/>
        <dbReference type="ChEBI" id="CHEBI:15378"/>
        <dbReference type="ChEBI" id="CHEBI:29999"/>
        <dbReference type="ChEBI" id="CHEBI:30616"/>
        <dbReference type="ChEBI" id="CHEBI:83421"/>
        <dbReference type="ChEBI" id="CHEBI:456216"/>
        <dbReference type="EC" id="2.7.11.1"/>
    </reaction>
</comment>
<gene>
    <name evidence="13" type="primary">KIC1</name>
    <name evidence="13" type="ORF">H4R34_005643</name>
</gene>
<dbReference type="GO" id="GO:0005524">
    <property type="term" value="F:ATP binding"/>
    <property type="evidence" value="ECO:0007669"/>
    <property type="project" value="UniProtKB-UniRule"/>
</dbReference>
<evidence type="ECO:0000259" key="12">
    <source>
        <dbReference type="PROSITE" id="PS50011"/>
    </source>
</evidence>
<evidence type="ECO:0000256" key="9">
    <source>
        <dbReference type="ARBA" id="ARBA00048679"/>
    </source>
</evidence>
<accession>A0A9W8E5Z6</accession>
<dbReference type="FunFam" id="1.10.510.10:FF:000499">
    <property type="entry name" value="Serine/threonine-protein kinase KIC1"/>
    <property type="match status" value="1"/>
</dbReference>
<dbReference type="GO" id="GO:0004674">
    <property type="term" value="F:protein serine/threonine kinase activity"/>
    <property type="evidence" value="ECO:0007669"/>
    <property type="project" value="UniProtKB-KW"/>
</dbReference>
<keyword evidence="6 13" id="KW-0418">Kinase</keyword>
<dbReference type="InterPro" id="IPR000719">
    <property type="entry name" value="Prot_kinase_dom"/>
</dbReference>
<evidence type="ECO:0000256" key="11">
    <source>
        <dbReference type="RuleBase" id="RU000304"/>
    </source>
</evidence>
<dbReference type="SMART" id="SM00220">
    <property type="entry name" value="S_TKc"/>
    <property type="match status" value="1"/>
</dbReference>
<dbReference type="EC" id="2.7.11.1" evidence="2"/>
<evidence type="ECO:0000256" key="2">
    <source>
        <dbReference type="ARBA" id="ARBA00012513"/>
    </source>
</evidence>
<dbReference type="InterPro" id="IPR008271">
    <property type="entry name" value="Ser/Thr_kinase_AS"/>
</dbReference>
<comment type="catalytic activity">
    <reaction evidence="8">
        <text>L-threonyl-[protein] + ATP = O-phospho-L-threonyl-[protein] + ADP + H(+)</text>
        <dbReference type="Rhea" id="RHEA:46608"/>
        <dbReference type="Rhea" id="RHEA-COMP:11060"/>
        <dbReference type="Rhea" id="RHEA-COMP:11605"/>
        <dbReference type="ChEBI" id="CHEBI:15378"/>
        <dbReference type="ChEBI" id="CHEBI:30013"/>
        <dbReference type="ChEBI" id="CHEBI:30616"/>
        <dbReference type="ChEBI" id="CHEBI:61977"/>
        <dbReference type="ChEBI" id="CHEBI:456216"/>
        <dbReference type="EC" id="2.7.11.1"/>
    </reaction>
</comment>
<organism evidence="13 14">
    <name type="scientific">Dimargaris verticillata</name>
    <dbReference type="NCBI Taxonomy" id="2761393"/>
    <lineage>
        <taxon>Eukaryota</taxon>
        <taxon>Fungi</taxon>
        <taxon>Fungi incertae sedis</taxon>
        <taxon>Zoopagomycota</taxon>
        <taxon>Kickxellomycotina</taxon>
        <taxon>Dimargaritomycetes</taxon>
        <taxon>Dimargaritales</taxon>
        <taxon>Dimargaritaceae</taxon>
        <taxon>Dimargaris</taxon>
    </lineage>
</organism>
<evidence type="ECO:0000256" key="5">
    <source>
        <dbReference type="ARBA" id="ARBA00022741"/>
    </source>
</evidence>
<evidence type="ECO:0000256" key="3">
    <source>
        <dbReference type="ARBA" id="ARBA00022527"/>
    </source>
</evidence>
<dbReference type="Proteomes" id="UP001151582">
    <property type="component" value="Unassembled WGS sequence"/>
</dbReference>
<evidence type="ECO:0000256" key="8">
    <source>
        <dbReference type="ARBA" id="ARBA00047899"/>
    </source>
</evidence>
<comment type="similarity">
    <text evidence="1">Belongs to the protein kinase superfamily. STE Ser/Thr protein kinase family. STE20 subfamily.</text>
</comment>
<keyword evidence="14" id="KW-1185">Reference proteome</keyword>
<feature type="binding site" evidence="10">
    <location>
        <position position="34"/>
    </location>
    <ligand>
        <name>ATP</name>
        <dbReference type="ChEBI" id="CHEBI:30616"/>
    </ligand>
</feature>
<evidence type="ECO:0000256" key="1">
    <source>
        <dbReference type="ARBA" id="ARBA00008874"/>
    </source>
</evidence>
<dbReference type="PROSITE" id="PS00108">
    <property type="entry name" value="PROTEIN_KINASE_ST"/>
    <property type="match status" value="1"/>
</dbReference>
<evidence type="ECO:0000256" key="7">
    <source>
        <dbReference type="ARBA" id="ARBA00022840"/>
    </source>
</evidence>
<dbReference type="InterPro" id="IPR011009">
    <property type="entry name" value="Kinase-like_dom_sf"/>
</dbReference>
<dbReference type="InterPro" id="IPR017441">
    <property type="entry name" value="Protein_kinase_ATP_BS"/>
</dbReference>
<keyword evidence="5 10" id="KW-0547">Nucleotide-binding</keyword>
<dbReference type="PROSITE" id="PS00107">
    <property type="entry name" value="PROTEIN_KINASE_ATP"/>
    <property type="match status" value="1"/>
</dbReference>
<dbReference type="PANTHER" id="PTHR48012">
    <property type="entry name" value="STERILE20-LIKE KINASE, ISOFORM B-RELATED"/>
    <property type="match status" value="1"/>
</dbReference>
<dbReference type="InterPro" id="IPR050629">
    <property type="entry name" value="STE20/SPS1-PAK"/>
</dbReference>
<dbReference type="PANTHER" id="PTHR48012:SF21">
    <property type="entry name" value="PH DOMAIN-CONTAINING PROTEIN"/>
    <property type="match status" value="1"/>
</dbReference>
<dbReference type="AlphaFoldDB" id="A0A9W8E5Z6"/>
<reference evidence="13" key="1">
    <citation type="submission" date="2022-07" db="EMBL/GenBank/DDBJ databases">
        <title>Phylogenomic reconstructions and comparative analyses of Kickxellomycotina fungi.</title>
        <authorList>
            <person name="Reynolds N.K."/>
            <person name="Stajich J.E."/>
            <person name="Barry K."/>
            <person name="Grigoriev I.V."/>
            <person name="Crous P."/>
            <person name="Smith M.E."/>
        </authorList>
    </citation>
    <scope>NUCLEOTIDE SEQUENCE</scope>
    <source>
        <strain evidence="13">RSA 567</strain>
    </source>
</reference>
<dbReference type="InterPro" id="IPR001245">
    <property type="entry name" value="Ser-Thr/Tyr_kinase_cat_dom"/>
</dbReference>
<evidence type="ECO:0000256" key="4">
    <source>
        <dbReference type="ARBA" id="ARBA00022679"/>
    </source>
</evidence>
<dbReference type="SUPFAM" id="SSF56112">
    <property type="entry name" value="Protein kinase-like (PK-like)"/>
    <property type="match status" value="1"/>
</dbReference>
<evidence type="ECO:0000256" key="10">
    <source>
        <dbReference type="PROSITE-ProRule" id="PRU10141"/>
    </source>
</evidence>
<dbReference type="GO" id="GO:0005737">
    <property type="term" value="C:cytoplasm"/>
    <property type="evidence" value="ECO:0007669"/>
    <property type="project" value="TreeGrafter"/>
</dbReference>
<name>A0A9W8E5Z6_9FUNG</name>
<sequence>MAQRYRKDEFIGKGAYGSVYKAFDLATNQVVAIKILNLDTREDEVRDIQREIATLSQLNNKYITRYHGSFLHGTRLWITMDYAAGGSIRDMIEAGAIGEPYIVTITHDVLQALVYLHHNDIIHRDIKAANILMTEDGTVQLCDFGVARSISSTSMRRYSFAGTPYWMAPEVISQSSGYDAKVDIWSLGITVYEMATGNPPHAEQDPKRVLYLAVKSAPPKLGANHSPAIRDFVASCLQVQPEDRPTADQLLKAKFVKNHKRHNLKELLGRSRKPWSADLMSDKLSISSVSSESTGFGMEPVTSDGDDNGWDFNQPLVSATTEADDHPRARTSTLSLASHGAGSLPEHMYRSAGDLVSRPPQFVQDLFSADSQMPTSAQPMAVLISPAYLCNLEPDSWIPRAGIIRLAVTDQLGYQLIWVLCHCLRAQQTVRPSTYPVARVRLLGCR</sequence>
<evidence type="ECO:0000256" key="6">
    <source>
        <dbReference type="ARBA" id="ARBA00022777"/>
    </source>
</evidence>
<keyword evidence="7 10" id="KW-0067">ATP-binding</keyword>
<dbReference type="PROSITE" id="PS50011">
    <property type="entry name" value="PROTEIN_KINASE_DOM"/>
    <property type="match status" value="1"/>
</dbReference>
<dbReference type="OrthoDB" id="248923at2759"/>
<dbReference type="PRINTS" id="PR00109">
    <property type="entry name" value="TYRKINASE"/>
</dbReference>
<dbReference type="Gene3D" id="1.10.510.10">
    <property type="entry name" value="Transferase(Phosphotransferase) domain 1"/>
    <property type="match status" value="1"/>
</dbReference>
<evidence type="ECO:0000313" key="13">
    <source>
        <dbReference type="EMBL" id="KAJ1971729.1"/>
    </source>
</evidence>
<keyword evidence="3 11" id="KW-0723">Serine/threonine-protein kinase</keyword>
<dbReference type="EMBL" id="JANBQB010001268">
    <property type="protein sequence ID" value="KAJ1971729.1"/>
    <property type="molecule type" value="Genomic_DNA"/>
</dbReference>
<comment type="caution">
    <text evidence="13">The sequence shown here is derived from an EMBL/GenBank/DDBJ whole genome shotgun (WGS) entry which is preliminary data.</text>
</comment>
<evidence type="ECO:0000313" key="14">
    <source>
        <dbReference type="Proteomes" id="UP001151582"/>
    </source>
</evidence>
<protein>
    <recommendedName>
        <fullName evidence="2">non-specific serine/threonine protein kinase</fullName>
        <ecNumber evidence="2">2.7.11.1</ecNumber>
    </recommendedName>
</protein>
<dbReference type="Gene3D" id="3.30.200.20">
    <property type="entry name" value="Phosphorylase Kinase, domain 1"/>
    <property type="match status" value="1"/>
</dbReference>
<feature type="domain" description="Protein kinase" evidence="12">
    <location>
        <begin position="5"/>
        <end position="256"/>
    </location>
</feature>
<proteinExistence type="inferred from homology"/>
<dbReference type="Pfam" id="PF00069">
    <property type="entry name" value="Pkinase"/>
    <property type="match status" value="1"/>
</dbReference>
<keyword evidence="4" id="KW-0808">Transferase</keyword>